<gene>
    <name evidence="2" type="ORF">EBB59_08435</name>
</gene>
<dbReference type="RefSeq" id="WP_122101716.1">
    <property type="nucleotide sequence ID" value="NZ_RFLY01000010.1"/>
</dbReference>
<sequence length="1272" mass="134786">MPSPLRRGLRFAGKSVWYVFALVALSLALAFGAAIQSLNWLEANPARVAGWLSAKASQPVAFSGLEAEWTRRGPLLRLSGLRVGPGADAIPIGQAEVLLAPYTGWLPGRRMTELRLHGLALTLERNVAGEWHVRGMPGQSGRRDPLDSLQDLGELQVVGGRLRVLAPASGIDVEIPRIDLRVQVGGARVRAGVRAWPRAGQSPLTGSLDFNRESGDGRFFAGARRLDLAGWSELLRWRGLMLVAGHGRAQTWLALKGHRVASVSSVADLSDVVLAPADPAPGALPELRFERLRQRARFVREEAGWRFDLPQLALRRQGRETRMDGLAIARRQDRWAIDAPQVSLEPLLALVDLSDALPTGLRHWIGRARPSGEVRGLSMRGEAGRLDWVEADTEGLGFLPVGDAPGLSGVGGRVNGDGDGVALALDPRARMVFDWPRGFGVKHPISARGTVALWREGKGVRLGTGHLRVEGEGYRGDARGGLWFQNDGSRPWIDLAANIDGAEVPVAKKFWIRHLMPKEAVQWLDMALVGGRLRHARAIVSGDLDDWPFSRHNGRFEALAQIENGQLRFQPDWPPIQSASLKAAFIGPGMKVEGGGQLGGVQIEAISAEIPNFDRAELSIEARGRGDAAGFLAVLRGSPLDKTLADTFARVAASGPARATFSLFQPLHGGGPPQRIAGTVDLQGASLSERELKLTFRDVRGRARYDGHGFRADALAVTQEGRPGRLSLRAGTPHVEDRRNVFEADLAGSLTAAALLDRAPDMAWLKPWLHGRSAWNVAVALPAGGAAANALPSRVTLSSNLVGTAIDLPPPLGKPAGEPLAATVRIPMPVDNGEVDVSLGQRLGLRARHRGGRTGIRATLGRANAAGAPPAQGLVVDGRAGEVDALAWAGFVGGLGGGVSGNALGPVRIDVRAARLLLLLGQRFAETRMQVETAGNATRARLEGVGIAGSLAIPHAEGATVNGRFQRVDFAIGTPLATANGVVQTAAGGDIDPAGVPPLDIAVQDFRLNGSAFGQLAFRSRPSTAGMQVEALELRAPRQRIDVSGSWNGRGVAARSRFDAQLRSEDFGGLLGAFGLSGQMRKGQGNAALSLAWPGAPSDFDPARIEGSLAALIKDGQLSELEPGAGRVLGLLSVARLPHRLTLDFRDFFDKGFAFDRIEGRVRFGEGHARSEGIVIEGPAAQIGIAGSADLRAQRFDQTIEVKPRTGNLLTVAGALAGGPVGAAVGAVANAVLKKPLSEVGAKTYRVTGPWGEPKVEVLAKPRAQHAASPPP</sequence>
<dbReference type="PANTHER" id="PTHR38690">
    <property type="entry name" value="PROTEASE-RELATED"/>
    <property type="match status" value="1"/>
</dbReference>
<accession>A0A3M2HUS1</accession>
<dbReference type="InterPro" id="IPR011836">
    <property type="entry name" value="YhdP"/>
</dbReference>
<evidence type="ECO:0000313" key="2">
    <source>
        <dbReference type="EMBL" id="RMH91159.1"/>
    </source>
</evidence>
<dbReference type="InterPro" id="IPR025263">
    <property type="entry name" value="YhdP_central"/>
</dbReference>
<reference evidence="2 3" key="1">
    <citation type="submission" date="2018-10" db="EMBL/GenBank/DDBJ databases">
        <title>Proposal of Lysobacter pythonis sp. nov. isolated from royal pythons (Python regius).</title>
        <authorList>
            <person name="Hans-Juergen B."/>
            <person name="Huptas C."/>
            <person name="Sandra B."/>
            <person name="Igor L."/>
            <person name="Joachim S."/>
            <person name="Siegfried S."/>
            <person name="Mareike W."/>
            <person name="Peter K."/>
        </authorList>
    </citation>
    <scope>NUCLEOTIDE SEQUENCE [LARGE SCALE GENOMIC DNA]</scope>
    <source>
        <strain evidence="2 3">4284/11</strain>
    </source>
</reference>
<dbReference type="EMBL" id="RFLY01000010">
    <property type="protein sequence ID" value="RMH91159.1"/>
    <property type="molecule type" value="Genomic_DNA"/>
</dbReference>
<keyword evidence="3" id="KW-1185">Reference proteome</keyword>
<protein>
    <submittedName>
        <fullName evidence="2">TIGR02099 family protein</fullName>
    </submittedName>
</protein>
<dbReference type="AlphaFoldDB" id="A0A3M2HUS1"/>
<dbReference type="PANTHER" id="PTHR38690:SF1">
    <property type="entry name" value="PROTEASE"/>
    <property type="match status" value="1"/>
</dbReference>
<name>A0A3M2HUS1_9GAMM</name>
<comment type="caution">
    <text evidence="2">The sequence shown here is derived from an EMBL/GenBank/DDBJ whole genome shotgun (WGS) entry which is preliminary data.</text>
</comment>
<dbReference type="Proteomes" id="UP000275012">
    <property type="component" value="Unassembled WGS sequence"/>
</dbReference>
<proteinExistence type="predicted"/>
<evidence type="ECO:0000313" key="3">
    <source>
        <dbReference type="Proteomes" id="UP000275012"/>
    </source>
</evidence>
<feature type="domain" description="YhdP central" evidence="1">
    <location>
        <begin position="10"/>
        <end position="1256"/>
    </location>
</feature>
<dbReference type="NCBIfam" id="TIGR02099">
    <property type="entry name" value="YhdP family protein"/>
    <property type="match status" value="1"/>
</dbReference>
<dbReference type="OrthoDB" id="9762238at2"/>
<organism evidence="2 3">
    <name type="scientific">Solilutibacter pythonis</name>
    <dbReference type="NCBI Taxonomy" id="2483112"/>
    <lineage>
        <taxon>Bacteria</taxon>
        <taxon>Pseudomonadati</taxon>
        <taxon>Pseudomonadota</taxon>
        <taxon>Gammaproteobacteria</taxon>
        <taxon>Lysobacterales</taxon>
        <taxon>Lysobacteraceae</taxon>
        <taxon>Solilutibacter</taxon>
    </lineage>
</organism>
<evidence type="ECO:0000259" key="1">
    <source>
        <dbReference type="Pfam" id="PF13116"/>
    </source>
</evidence>
<dbReference type="Pfam" id="PF13116">
    <property type="entry name" value="YhdP"/>
    <property type="match status" value="1"/>
</dbReference>